<evidence type="ECO:0000256" key="7">
    <source>
        <dbReference type="ARBA" id="ARBA00048791"/>
    </source>
</evidence>
<dbReference type="InterPro" id="IPR002915">
    <property type="entry name" value="DeoC/FbaB/LacD_aldolase"/>
</dbReference>
<evidence type="ECO:0000256" key="2">
    <source>
        <dbReference type="ARBA" id="ARBA00012515"/>
    </source>
</evidence>
<dbReference type="InterPro" id="IPR013785">
    <property type="entry name" value="Aldolase_TIM"/>
</dbReference>
<proteinExistence type="inferred from homology"/>
<dbReference type="GO" id="GO:0004139">
    <property type="term" value="F:deoxyribose-phosphate aldolase activity"/>
    <property type="evidence" value="ECO:0007669"/>
    <property type="project" value="UniProtKB-EC"/>
</dbReference>
<dbReference type="Gene3D" id="3.20.20.70">
    <property type="entry name" value="Aldolase class I"/>
    <property type="match status" value="1"/>
</dbReference>
<dbReference type="FunFam" id="3.20.20.70:FF:000044">
    <property type="entry name" value="Deoxyribose-phosphate aldolase"/>
    <property type="match status" value="1"/>
</dbReference>
<protein>
    <recommendedName>
        <fullName evidence="2">deoxyribose-phosphate aldolase</fullName>
        <ecNumber evidence="2">4.1.2.4</ecNumber>
    </recommendedName>
    <alternativeName>
        <fullName evidence="6">2-deoxy-D-ribose 5-phosphate aldolase</fullName>
    </alternativeName>
</protein>
<keyword evidence="4" id="KW-0456">Lyase</keyword>
<comment type="similarity">
    <text evidence="1">Belongs to the DeoC/FbaB aldolase family. DeoC type 1 subfamily.</text>
</comment>
<dbReference type="PIRSF" id="PIRSF001357">
    <property type="entry name" value="DeoC"/>
    <property type="match status" value="1"/>
</dbReference>
<keyword evidence="5" id="KW-0704">Schiff base</keyword>
<dbReference type="InterPro" id="IPR011343">
    <property type="entry name" value="DeoC"/>
</dbReference>
<dbReference type="InterPro" id="IPR028581">
    <property type="entry name" value="DeoC_typeI"/>
</dbReference>
<feature type="non-terminal residue" evidence="8">
    <location>
        <position position="1"/>
    </location>
</feature>
<evidence type="ECO:0000256" key="4">
    <source>
        <dbReference type="ARBA" id="ARBA00023239"/>
    </source>
</evidence>
<dbReference type="SMART" id="SM01133">
    <property type="entry name" value="DeoC"/>
    <property type="match status" value="1"/>
</dbReference>
<dbReference type="PANTHER" id="PTHR10889">
    <property type="entry name" value="DEOXYRIBOSE-PHOSPHATE ALDOLASE"/>
    <property type="match status" value="1"/>
</dbReference>
<evidence type="ECO:0000256" key="1">
    <source>
        <dbReference type="ARBA" id="ARBA00010936"/>
    </source>
</evidence>
<dbReference type="PANTHER" id="PTHR10889:SF1">
    <property type="entry name" value="DEOXYRIBOSE-PHOSPHATE ALDOLASE"/>
    <property type="match status" value="1"/>
</dbReference>
<sequence>RGFNHYVDHTLLKPNATQDQFEKLLDEAIEYEFEAVCVSPYMAIPVRNILTTTGYPHIKVCTVVGFPLGNIPLELKAAEAKYFVSHGIDEIDFVLNYGELKNQKFDYVIKELQTMGDICKNGGAVSKCIVETCYLNETEKDLIFHYIKDYAPHIDFIKTSTGFGTAGAQLEDVARWNELRGKAPRPLIKAAGGIKDLDTARDMIAAGADRLGLSAGVKIMEELNTLQSTDTESVA</sequence>
<dbReference type="HAMAP" id="MF_00114">
    <property type="entry name" value="DeoC_type1"/>
    <property type="match status" value="1"/>
</dbReference>
<organism evidence="8">
    <name type="scientific">marine sediment metagenome</name>
    <dbReference type="NCBI Taxonomy" id="412755"/>
    <lineage>
        <taxon>unclassified sequences</taxon>
        <taxon>metagenomes</taxon>
        <taxon>ecological metagenomes</taxon>
    </lineage>
</organism>
<dbReference type="EMBL" id="LAZR01043507">
    <property type="protein sequence ID" value="KKL06908.1"/>
    <property type="molecule type" value="Genomic_DNA"/>
</dbReference>
<evidence type="ECO:0000256" key="5">
    <source>
        <dbReference type="ARBA" id="ARBA00023270"/>
    </source>
</evidence>
<dbReference type="AlphaFoldDB" id="A0A0F9D4A9"/>
<gene>
    <name evidence="8" type="ORF">LCGC14_2591350</name>
</gene>
<name>A0A0F9D4A9_9ZZZZ</name>
<dbReference type="SUPFAM" id="SSF51569">
    <property type="entry name" value="Aldolase"/>
    <property type="match status" value="1"/>
</dbReference>
<dbReference type="CDD" id="cd00959">
    <property type="entry name" value="DeoC"/>
    <property type="match status" value="1"/>
</dbReference>
<comment type="catalytic activity">
    <reaction evidence="7">
        <text>2-deoxy-D-ribose 5-phosphate = D-glyceraldehyde 3-phosphate + acetaldehyde</text>
        <dbReference type="Rhea" id="RHEA:12821"/>
        <dbReference type="ChEBI" id="CHEBI:15343"/>
        <dbReference type="ChEBI" id="CHEBI:59776"/>
        <dbReference type="ChEBI" id="CHEBI:62877"/>
        <dbReference type="EC" id="4.1.2.4"/>
    </reaction>
</comment>
<dbReference type="GO" id="GO:0009264">
    <property type="term" value="P:deoxyribonucleotide catabolic process"/>
    <property type="evidence" value="ECO:0007669"/>
    <property type="project" value="InterPro"/>
</dbReference>
<dbReference type="NCBIfam" id="TIGR00126">
    <property type="entry name" value="deoC"/>
    <property type="match status" value="1"/>
</dbReference>
<evidence type="ECO:0000256" key="6">
    <source>
        <dbReference type="ARBA" id="ARBA00032755"/>
    </source>
</evidence>
<dbReference type="Pfam" id="PF01791">
    <property type="entry name" value="DeoC"/>
    <property type="match status" value="1"/>
</dbReference>
<evidence type="ECO:0000313" key="8">
    <source>
        <dbReference type="EMBL" id="KKL06908.1"/>
    </source>
</evidence>
<dbReference type="GO" id="GO:0005737">
    <property type="term" value="C:cytoplasm"/>
    <property type="evidence" value="ECO:0007669"/>
    <property type="project" value="InterPro"/>
</dbReference>
<reference evidence="8" key="1">
    <citation type="journal article" date="2015" name="Nature">
        <title>Complex archaea that bridge the gap between prokaryotes and eukaryotes.</title>
        <authorList>
            <person name="Spang A."/>
            <person name="Saw J.H."/>
            <person name="Jorgensen S.L."/>
            <person name="Zaremba-Niedzwiedzka K."/>
            <person name="Martijn J."/>
            <person name="Lind A.E."/>
            <person name="van Eijk R."/>
            <person name="Schleper C."/>
            <person name="Guy L."/>
            <person name="Ettema T.J."/>
        </authorList>
    </citation>
    <scope>NUCLEOTIDE SEQUENCE</scope>
</reference>
<accession>A0A0F9D4A9</accession>
<keyword evidence="3" id="KW-0963">Cytoplasm</keyword>
<dbReference type="EC" id="4.1.2.4" evidence="2"/>
<evidence type="ECO:0000256" key="3">
    <source>
        <dbReference type="ARBA" id="ARBA00022490"/>
    </source>
</evidence>
<comment type="caution">
    <text evidence="8">The sequence shown here is derived from an EMBL/GenBank/DDBJ whole genome shotgun (WGS) entry which is preliminary data.</text>
</comment>
<dbReference type="GO" id="GO:0016052">
    <property type="term" value="P:carbohydrate catabolic process"/>
    <property type="evidence" value="ECO:0007669"/>
    <property type="project" value="TreeGrafter"/>
</dbReference>